<evidence type="ECO:0000256" key="1">
    <source>
        <dbReference type="SAM" id="SignalP"/>
    </source>
</evidence>
<keyword evidence="1" id="KW-0732">Signal</keyword>
<accession>A0A7W0CUF7</accession>
<evidence type="ECO:0000313" key="3">
    <source>
        <dbReference type="Proteomes" id="UP000530928"/>
    </source>
</evidence>
<gene>
    <name evidence="2" type="ORF">HNR30_008974</name>
</gene>
<sequence>MKKITLPLLACLALPLVAAAPAQAAKQVSLCDTAIKDAKPRSGEPARGRGAVPGLRVSYLPKGFIYGDFSHHSGKKAWEYGYAWSDDRDDVDRKHRSLWVRVVCWPAAKSLKDLPGLPVVEGSFATAEKATVGGRKVLTKEGDGALGHGRYVGWVERPGVVITVMASEPLTSRLGRIIKGIRATN</sequence>
<feature type="chain" id="PRO_5031028783" evidence="1">
    <location>
        <begin position="25"/>
        <end position="185"/>
    </location>
</feature>
<reference evidence="2 3" key="1">
    <citation type="submission" date="2020-07" db="EMBL/GenBank/DDBJ databases">
        <title>Genomic Encyclopedia of Type Strains, Phase IV (KMG-IV): sequencing the most valuable type-strain genomes for metagenomic binning, comparative biology and taxonomic classification.</title>
        <authorList>
            <person name="Goeker M."/>
        </authorList>
    </citation>
    <scope>NUCLEOTIDE SEQUENCE [LARGE SCALE GENOMIC DNA]</scope>
    <source>
        <strain evidence="2 3">DSM 45533</strain>
    </source>
</reference>
<keyword evidence="3" id="KW-1185">Reference proteome</keyword>
<comment type="caution">
    <text evidence="2">The sequence shown here is derived from an EMBL/GenBank/DDBJ whole genome shotgun (WGS) entry which is preliminary data.</text>
</comment>
<dbReference type="AlphaFoldDB" id="A0A7W0CUF7"/>
<feature type="signal peptide" evidence="1">
    <location>
        <begin position="1"/>
        <end position="24"/>
    </location>
</feature>
<protein>
    <submittedName>
        <fullName evidence="2">Uncharacterized protein</fullName>
    </submittedName>
</protein>
<dbReference type="Proteomes" id="UP000530928">
    <property type="component" value="Unassembled WGS sequence"/>
</dbReference>
<evidence type="ECO:0000313" key="2">
    <source>
        <dbReference type="EMBL" id="MBA2897572.1"/>
    </source>
</evidence>
<dbReference type="EMBL" id="JACDUR010000012">
    <property type="protein sequence ID" value="MBA2897572.1"/>
    <property type="molecule type" value="Genomic_DNA"/>
</dbReference>
<dbReference type="RefSeq" id="WP_181616272.1">
    <property type="nucleotide sequence ID" value="NZ_BAABAM010000014.1"/>
</dbReference>
<proteinExistence type="predicted"/>
<name>A0A7W0CUF7_9ACTN</name>
<organism evidence="2 3">
    <name type="scientific">Nonomuraea soli</name>
    <dbReference type="NCBI Taxonomy" id="1032476"/>
    <lineage>
        <taxon>Bacteria</taxon>
        <taxon>Bacillati</taxon>
        <taxon>Actinomycetota</taxon>
        <taxon>Actinomycetes</taxon>
        <taxon>Streptosporangiales</taxon>
        <taxon>Streptosporangiaceae</taxon>
        <taxon>Nonomuraea</taxon>
    </lineage>
</organism>